<dbReference type="InterPro" id="IPR029154">
    <property type="entry name" value="HIBADH-like_NADP-bd"/>
</dbReference>
<dbReference type="GO" id="GO:0050661">
    <property type="term" value="F:NADP binding"/>
    <property type="evidence" value="ECO:0007669"/>
    <property type="project" value="InterPro"/>
</dbReference>
<organism evidence="6 7">
    <name type="scientific">Zwartia hollandica</name>
    <dbReference type="NCBI Taxonomy" id="324606"/>
    <lineage>
        <taxon>Bacteria</taxon>
        <taxon>Pseudomonadati</taxon>
        <taxon>Pseudomonadota</taxon>
        <taxon>Betaproteobacteria</taxon>
        <taxon>Burkholderiales</taxon>
        <taxon>Alcaligenaceae</taxon>
        <taxon>Zwartia</taxon>
    </lineage>
</organism>
<feature type="domain" description="3-hydroxyisobutyrate dehydrogenase-like NAD-binding" evidence="5">
    <location>
        <begin position="173"/>
        <end position="292"/>
    </location>
</feature>
<evidence type="ECO:0000259" key="4">
    <source>
        <dbReference type="Pfam" id="PF03446"/>
    </source>
</evidence>
<feature type="active site" evidence="3">
    <location>
        <position position="179"/>
    </location>
</feature>
<protein>
    <submittedName>
        <fullName evidence="6">NAD(P)-dependent oxidoreductase</fullName>
    </submittedName>
</protein>
<dbReference type="InterPro" id="IPR008927">
    <property type="entry name" value="6-PGluconate_DH-like_C_sf"/>
</dbReference>
<evidence type="ECO:0000313" key="6">
    <source>
        <dbReference type="EMBL" id="MBZ1349074.1"/>
    </source>
</evidence>
<accession>A0A953N6N2</accession>
<keyword evidence="1" id="KW-0560">Oxidoreductase</keyword>
<name>A0A953N6N2_9BURK</name>
<evidence type="ECO:0000259" key="5">
    <source>
        <dbReference type="Pfam" id="PF14833"/>
    </source>
</evidence>
<evidence type="ECO:0000313" key="7">
    <source>
        <dbReference type="Proteomes" id="UP000739565"/>
    </source>
</evidence>
<dbReference type="SUPFAM" id="SSF48179">
    <property type="entry name" value="6-phosphogluconate dehydrogenase C-terminal domain-like"/>
    <property type="match status" value="1"/>
</dbReference>
<reference evidence="6" key="1">
    <citation type="submission" date="2021-07" db="EMBL/GenBank/DDBJ databases">
        <title>New genus and species of the family Alcaligenaceae.</title>
        <authorList>
            <person name="Hahn M.W."/>
        </authorList>
    </citation>
    <scope>NUCLEOTIDE SEQUENCE</scope>
    <source>
        <strain evidence="6">LF4-65</strain>
    </source>
</reference>
<dbReference type="Gene3D" id="1.10.1040.10">
    <property type="entry name" value="N-(1-d-carboxylethyl)-l-norvaline Dehydrogenase, domain 2"/>
    <property type="match status" value="1"/>
</dbReference>
<dbReference type="SUPFAM" id="SSF51735">
    <property type="entry name" value="NAD(P)-binding Rossmann-fold domains"/>
    <property type="match status" value="1"/>
</dbReference>
<dbReference type="RefSeq" id="WP_259659497.1">
    <property type="nucleotide sequence ID" value="NZ_JAHXRI010000001.1"/>
</dbReference>
<dbReference type="PIRSF" id="PIRSF000103">
    <property type="entry name" value="HIBADH"/>
    <property type="match status" value="1"/>
</dbReference>
<gene>
    <name evidence="6" type="ORF">KZZ10_00300</name>
</gene>
<dbReference type="Gene3D" id="3.40.50.720">
    <property type="entry name" value="NAD(P)-binding Rossmann-like Domain"/>
    <property type="match status" value="1"/>
</dbReference>
<comment type="caution">
    <text evidence="6">The sequence shown here is derived from an EMBL/GenBank/DDBJ whole genome shotgun (WGS) entry which is preliminary data.</text>
</comment>
<keyword evidence="7" id="KW-1185">Reference proteome</keyword>
<dbReference type="GO" id="GO:0051287">
    <property type="term" value="F:NAD binding"/>
    <property type="evidence" value="ECO:0007669"/>
    <property type="project" value="InterPro"/>
</dbReference>
<dbReference type="Pfam" id="PF14833">
    <property type="entry name" value="NAD_binding_11"/>
    <property type="match status" value="1"/>
</dbReference>
<dbReference type="InterPro" id="IPR015815">
    <property type="entry name" value="HIBADH-related"/>
</dbReference>
<proteinExistence type="predicted"/>
<dbReference type="EMBL" id="JAHXRI010000001">
    <property type="protein sequence ID" value="MBZ1349074.1"/>
    <property type="molecule type" value="Genomic_DNA"/>
</dbReference>
<dbReference type="Proteomes" id="UP000739565">
    <property type="component" value="Unassembled WGS sequence"/>
</dbReference>
<dbReference type="PANTHER" id="PTHR43060">
    <property type="entry name" value="3-HYDROXYISOBUTYRATE DEHYDROGENASE-LIKE 1, MITOCHONDRIAL-RELATED"/>
    <property type="match status" value="1"/>
</dbReference>
<feature type="domain" description="6-phosphogluconate dehydrogenase NADP-binding" evidence="4">
    <location>
        <begin position="11"/>
        <end position="166"/>
    </location>
</feature>
<evidence type="ECO:0000256" key="1">
    <source>
        <dbReference type="ARBA" id="ARBA00023002"/>
    </source>
</evidence>
<dbReference type="InterPro" id="IPR036291">
    <property type="entry name" value="NAD(P)-bd_dom_sf"/>
</dbReference>
<evidence type="ECO:0000256" key="2">
    <source>
        <dbReference type="ARBA" id="ARBA00023027"/>
    </source>
</evidence>
<sequence length="297" mass="31172">MTKVIQAGDAVGLIGLGVMGRGVALNLIKSGFKTYGRDVNPESLKWLESVGGIAAKDPQELAAHCKVVVSFVVNDKQTEDVLFGKDGLASLLAPDSVFIACSTMPPKYVHDLAARLAQKKIHLVDAPVSGGQAGALKGSLTVMLAGDPVICERVHPVLTSFGGKIFPLGAEHGKGSQMKVINQLLCGVHIAAAAEALSMAQQSGLPLDVSLEILKSGAASSWMLGDRGPRMVTQDFDTVTSAVDIFVKDMSLVLDSAREGKFPASMAHAAYLQFIKASGDGLGKLDDAAVMRNYNKK</sequence>
<dbReference type="Pfam" id="PF03446">
    <property type="entry name" value="NAD_binding_2"/>
    <property type="match status" value="1"/>
</dbReference>
<evidence type="ECO:0000256" key="3">
    <source>
        <dbReference type="PIRSR" id="PIRSR000103-1"/>
    </source>
</evidence>
<keyword evidence="2" id="KW-0520">NAD</keyword>
<dbReference type="InterPro" id="IPR013328">
    <property type="entry name" value="6PGD_dom2"/>
</dbReference>
<dbReference type="AlphaFoldDB" id="A0A953N6N2"/>
<dbReference type="InterPro" id="IPR006115">
    <property type="entry name" value="6PGDH_NADP-bd"/>
</dbReference>
<dbReference type="GO" id="GO:0016491">
    <property type="term" value="F:oxidoreductase activity"/>
    <property type="evidence" value="ECO:0007669"/>
    <property type="project" value="UniProtKB-KW"/>
</dbReference>